<reference evidence="3 4" key="1">
    <citation type="submission" date="2024-06" db="EMBL/GenBank/DDBJ databases">
        <authorList>
            <person name="Campbell A.G."/>
        </authorList>
    </citation>
    <scope>NUCLEOTIDE SEQUENCE [LARGE SCALE GENOMIC DNA]</scope>
    <source>
        <strain evidence="3 4">EM12</strain>
    </source>
</reference>
<organism evidence="3 4">
    <name type="scientific">Methylorubrum podarium</name>
    <dbReference type="NCBI Taxonomy" id="200476"/>
    <lineage>
        <taxon>Bacteria</taxon>
        <taxon>Pseudomonadati</taxon>
        <taxon>Pseudomonadota</taxon>
        <taxon>Alphaproteobacteria</taxon>
        <taxon>Hyphomicrobiales</taxon>
        <taxon>Methylobacteriaceae</taxon>
        <taxon>Methylorubrum</taxon>
    </lineage>
</organism>
<dbReference type="Proteomes" id="UP001480955">
    <property type="component" value="Unassembled WGS sequence"/>
</dbReference>
<evidence type="ECO:0000313" key="3">
    <source>
        <dbReference type="EMBL" id="MER2248593.1"/>
    </source>
</evidence>
<keyword evidence="2" id="KW-0812">Transmembrane</keyword>
<feature type="transmembrane region" description="Helical" evidence="2">
    <location>
        <begin position="94"/>
        <end position="114"/>
    </location>
</feature>
<dbReference type="InterPro" id="IPR010699">
    <property type="entry name" value="DUF1275"/>
</dbReference>
<dbReference type="RefSeq" id="WP_350391807.1">
    <property type="nucleotide sequence ID" value="NZ_JBELQE010000014.1"/>
</dbReference>
<dbReference type="EMBL" id="JBELQE010000014">
    <property type="protein sequence ID" value="MER2248593.1"/>
    <property type="molecule type" value="Genomic_DNA"/>
</dbReference>
<dbReference type="Pfam" id="PF06912">
    <property type="entry name" value="DUF1275"/>
    <property type="match status" value="1"/>
</dbReference>
<keyword evidence="2" id="KW-0472">Membrane</keyword>
<evidence type="ECO:0000256" key="2">
    <source>
        <dbReference type="SAM" id="Phobius"/>
    </source>
</evidence>
<feature type="transmembrane region" description="Helical" evidence="2">
    <location>
        <begin position="120"/>
        <end position="140"/>
    </location>
</feature>
<protein>
    <submittedName>
        <fullName evidence="3">YoaK family protein</fullName>
    </submittedName>
</protein>
<feature type="transmembrane region" description="Helical" evidence="2">
    <location>
        <begin position="59"/>
        <end position="82"/>
    </location>
</feature>
<sequence length="253" mass="25909">MLIHEGRSRTPGIDRRLAWSFAGIAGALNAAGFCAFGTFTSNMSGNVSALADHLGLGEFAIALPVLALVGAFMAGAMGATLLIAAGRHHRLSGVYAYSVLTEALLLAGLGILGLCLPTGWHGAILATGLSFLLGLQNATITQITDARVRTTHVTGMVTDLGIGLGHCLSRDGGASGPDREKMRLYGVTVAAFLAGGVTGVAAWRVLGSTLLFVVAGLLALIAIPGIASARRRTASQGHRPTEPGYSCSSRETT</sequence>
<feature type="transmembrane region" description="Helical" evidence="2">
    <location>
        <begin position="184"/>
        <end position="203"/>
    </location>
</feature>
<feature type="region of interest" description="Disordered" evidence="1">
    <location>
        <begin position="232"/>
        <end position="253"/>
    </location>
</feature>
<gene>
    <name evidence="3" type="ORF">ABS772_01575</name>
</gene>
<name>A0ABV1QGS3_9HYPH</name>
<dbReference type="PANTHER" id="PTHR37314:SF4">
    <property type="entry name" value="UPF0700 TRANSMEMBRANE PROTEIN YOAK"/>
    <property type="match status" value="1"/>
</dbReference>
<proteinExistence type="predicted"/>
<feature type="transmembrane region" description="Helical" evidence="2">
    <location>
        <begin position="17"/>
        <end position="39"/>
    </location>
</feature>
<evidence type="ECO:0000313" key="4">
    <source>
        <dbReference type="Proteomes" id="UP001480955"/>
    </source>
</evidence>
<dbReference type="PANTHER" id="PTHR37314">
    <property type="entry name" value="SLR0142 PROTEIN"/>
    <property type="match status" value="1"/>
</dbReference>
<keyword evidence="4" id="KW-1185">Reference proteome</keyword>
<comment type="caution">
    <text evidence="3">The sequence shown here is derived from an EMBL/GenBank/DDBJ whole genome shotgun (WGS) entry which is preliminary data.</text>
</comment>
<evidence type="ECO:0000256" key="1">
    <source>
        <dbReference type="SAM" id="MobiDB-lite"/>
    </source>
</evidence>
<keyword evidence="2" id="KW-1133">Transmembrane helix</keyword>
<feature type="transmembrane region" description="Helical" evidence="2">
    <location>
        <begin position="209"/>
        <end position="229"/>
    </location>
</feature>
<accession>A0ABV1QGS3</accession>